<keyword evidence="4 7" id="KW-0812">Transmembrane</keyword>
<evidence type="ECO:0000256" key="1">
    <source>
        <dbReference type="ARBA" id="ARBA00004651"/>
    </source>
</evidence>
<evidence type="ECO:0000256" key="3">
    <source>
        <dbReference type="ARBA" id="ARBA00022475"/>
    </source>
</evidence>
<dbReference type="NCBIfam" id="NF011712">
    <property type="entry name" value="PRK15133.1"/>
    <property type="match status" value="1"/>
</dbReference>
<keyword evidence="3" id="KW-1003">Cell membrane</keyword>
<comment type="subcellular location">
    <subcellularLocation>
        <location evidence="1 7">Cell membrane</location>
        <topology evidence="1 7">Multi-pass membrane protein</topology>
    </subcellularLocation>
</comment>
<evidence type="ECO:0000259" key="8">
    <source>
        <dbReference type="PROSITE" id="PS50928"/>
    </source>
</evidence>
<dbReference type="GO" id="GO:0055085">
    <property type="term" value="P:transmembrane transport"/>
    <property type="evidence" value="ECO:0007669"/>
    <property type="project" value="InterPro"/>
</dbReference>
<evidence type="ECO:0000256" key="6">
    <source>
        <dbReference type="ARBA" id="ARBA00023136"/>
    </source>
</evidence>
<dbReference type="InterPro" id="IPR035906">
    <property type="entry name" value="MetI-like_sf"/>
</dbReference>
<dbReference type="CDD" id="cd06261">
    <property type="entry name" value="TM_PBP2"/>
    <property type="match status" value="1"/>
</dbReference>
<feature type="transmembrane region" description="Helical" evidence="7">
    <location>
        <begin position="264"/>
        <end position="286"/>
    </location>
</feature>
<evidence type="ECO:0000256" key="2">
    <source>
        <dbReference type="ARBA" id="ARBA00022448"/>
    </source>
</evidence>
<dbReference type="SUPFAM" id="SSF161098">
    <property type="entry name" value="MetI-like"/>
    <property type="match status" value="1"/>
</dbReference>
<feature type="transmembrane region" description="Helical" evidence="7">
    <location>
        <begin position="179"/>
        <end position="200"/>
    </location>
</feature>
<feature type="transmembrane region" description="Helical" evidence="7">
    <location>
        <begin position="47"/>
        <end position="68"/>
    </location>
</feature>
<keyword evidence="2 7" id="KW-0813">Transport</keyword>
<evidence type="ECO:0000256" key="7">
    <source>
        <dbReference type="RuleBase" id="RU363032"/>
    </source>
</evidence>
<feature type="transmembrane region" description="Helical" evidence="7">
    <location>
        <begin position="322"/>
        <end position="349"/>
    </location>
</feature>
<dbReference type="Gene3D" id="1.10.3720.10">
    <property type="entry name" value="MetI-like"/>
    <property type="match status" value="1"/>
</dbReference>
<dbReference type="EMBL" id="CAADEX010000046">
    <property type="protein sequence ID" value="VFJ54304.1"/>
    <property type="molecule type" value="Genomic_DNA"/>
</dbReference>
<keyword evidence="6 7" id="KW-0472">Membrane</keyword>
<sequence length="404" mass="44499">MRLALPPFAFADALFLRGADASQQDPLSGIRQDFFEIIMTAYIIRRLLLIIPTLFGIMVLNFAVVQLAPGGPVEQAIAELTGHGADIVGRVTHTGGAETGQSASPPLPGDATGRYRGAQGLDPDFIRELEARFGFDKPVHERFFDMMKSYLVFDFGESFFRDRAVMDLVLEKMPVSVSLGLWTTVLVYLISLPLGIAKAVRDGSPFDVWTSFALVIGTAIPSFLFAVFLLVLFAGGSYLDWFPLGRLTSENWAELSWGGRILDYLWHITLPVVAMVIGGFATLTMLTKNSFLDQLGQQYVLTARAKGLTERRVLHGHVFRNAMLIVIAGFPSAFVSILFTSSVLIEVIFSLDGLGLLGFEATFQRDYPVIFGTLFFFSLLGLVMNLAGDLLYAVVDPRIDFEAR</sequence>
<evidence type="ECO:0000256" key="5">
    <source>
        <dbReference type="ARBA" id="ARBA00022989"/>
    </source>
</evidence>
<feature type="domain" description="ABC transmembrane type-1" evidence="8">
    <location>
        <begin position="173"/>
        <end position="392"/>
    </location>
</feature>
<name>A0A450SL40_9GAMM</name>
<proteinExistence type="inferred from homology"/>
<dbReference type="InterPro" id="IPR000515">
    <property type="entry name" value="MetI-like"/>
</dbReference>
<organism evidence="9">
    <name type="scientific">Candidatus Kentrum sp. DK</name>
    <dbReference type="NCBI Taxonomy" id="2126562"/>
    <lineage>
        <taxon>Bacteria</taxon>
        <taxon>Pseudomonadati</taxon>
        <taxon>Pseudomonadota</taxon>
        <taxon>Gammaproteobacteria</taxon>
        <taxon>Candidatus Kentrum</taxon>
    </lineage>
</organism>
<dbReference type="PANTHER" id="PTHR30465">
    <property type="entry name" value="INNER MEMBRANE ABC TRANSPORTER"/>
    <property type="match status" value="1"/>
</dbReference>
<comment type="similarity">
    <text evidence="7">Belongs to the binding-protein-dependent transport system permease family.</text>
</comment>
<accession>A0A450SL40</accession>
<evidence type="ECO:0000256" key="4">
    <source>
        <dbReference type="ARBA" id="ARBA00022692"/>
    </source>
</evidence>
<evidence type="ECO:0000313" key="9">
    <source>
        <dbReference type="EMBL" id="VFJ54304.1"/>
    </source>
</evidence>
<feature type="transmembrane region" description="Helical" evidence="7">
    <location>
        <begin position="369"/>
        <end position="395"/>
    </location>
</feature>
<dbReference type="PANTHER" id="PTHR30465:SF66">
    <property type="entry name" value="INNER MEMBRANE ABC TRANSPORTER PERMEASE PROTEIN YEJB"/>
    <property type="match status" value="1"/>
</dbReference>
<feature type="transmembrane region" description="Helical" evidence="7">
    <location>
        <begin position="212"/>
        <end position="234"/>
    </location>
</feature>
<dbReference type="AlphaFoldDB" id="A0A450SL40"/>
<keyword evidence="5 7" id="KW-1133">Transmembrane helix</keyword>
<gene>
    <name evidence="9" type="ORF">BECKDK2373B_GA0170837_10465</name>
</gene>
<reference evidence="9" key="1">
    <citation type="submission" date="2019-02" db="EMBL/GenBank/DDBJ databases">
        <authorList>
            <person name="Gruber-Vodicka R. H."/>
            <person name="Seah K. B. B."/>
        </authorList>
    </citation>
    <scope>NUCLEOTIDE SEQUENCE</scope>
    <source>
        <strain evidence="9">BECK_DK47</strain>
    </source>
</reference>
<dbReference type="PROSITE" id="PS50928">
    <property type="entry name" value="ABC_TM1"/>
    <property type="match status" value="1"/>
</dbReference>
<dbReference type="Pfam" id="PF00528">
    <property type="entry name" value="BPD_transp_1"/>
    <property type="match status" value="1"/>
</dbReference>
<protein>
    <submittedName>
        <fullName evidence="9">Microcin C transport system permease protein</fullName>
    </submittedName>
</protein>
<dbReference type="GO" id="GO:0042884">
    <property type="term" value="P:microcin transport"/>
    <property type="evidence" value="ECO:0007669"/>
    <property type="project" value="TreeGrafter"/>
</dbReference>
<dbReference type="GO" id="GO:0005886">
    <property type="term" value="C:plasma membrane"/>
    <property type="evidence" value="ECO:0007669"/>
    <property type="project" value="UniProtKB-SubCell"/>
</dbReference>